<protein>
    <submittedName>
        <fullName evidence="2">Uncharacterized protein</fullName>
    </submittedName>
</protein>
<proteinExistence type="predicted"/>
<keyword evidence="1" id="KW-0812">Transmembrane</keyword>
<feature type="transmembrane region" description="Helical" evidence="1">
    <location>
        <begin position="399"/>
        <end position="426"/>
    </location>
</feature>
<comment type="caution">
    <text evidence="2">The sequence shown here is derived from an EMBL/GenBank/DDBJ whole genome shotgun (WGS) entry which is preliminary data.</text>
</comment>
<keyword evidence="3" id="KW-1185">Reference proteome</keyword>
<evidence type="ECO:0000313" key="2">
    <source>
        <dbReference type="EMBL" id="CAK9111280.1"/>
    </source>
</evidence>
<name>A0ABP0SFV8_9DINO</name>
<dbReference type="Proteomes" id="UP001642484">
    <property type="component" value="Unassembled WGS sequence"/>
</dbReference>
<evidence type="ECO:0000256" key="1">
    <source>
        <dbReference type="SAM" id="Phobius"/>
    </source>
</evidence>
<keyword evidence="1" id="KW-1133">Transmembrane helix</keyword>
<feature type="transmembrane region" description="Helical" evidence="1">
    <location>
        <begin position="41"/>
        <end position="61"/>
    </location>
</feature>
<gene>
    <name evidence="2" type="ORF">CCMP2556_LOCUS51663</name>
</gene>
<evidence type="ECO:0000313" key="3">
    <source>
        <dbReference type="Proteomes" id="UP001642484"/>
    </source>
</evidence>
<feature type="transmembrane region" description="Helical" evidence="1">
    <location>
        <begin position="67"/>
        <end position="95"/>
    </location>
</feature>
<reference evidence="2 3" key="1">
    <citation type="submission" date="2024-02" db="EMBL/GenBank/DDBJ databases">
        <authorList>
            <person name="Chen Y."/>
            <person name="Shah S."/>
            <person name="Dougan E. K."/>
            <person name="Thang M."/>
            <person name="Chan C."/>
        </authorList>
    </citation>
    <scope>NUCLEOTIDE SEQUENCE [LARGE SCALE GENOMIC DNA]</scope>
</reference>
<feature type="transmembrane region" description="Helical" evidence="1">
    <location>
        <begin position="116"/>
        <end position="140"/>
    </location>
</feature>
<dbReference type="EMBL" id="CAXAMN010027539">
    <property type="protein sequence ID" value="CAK9111280.1"/>
    <property type="molecule type" value="Genomic_DNA"/>
</dbReference>
<keyword evidence="1" id="KW-0472">Membrane</keyword>
<accession>A0ABP0SFV8</accession>
<organism evidence="2 3">
    <name type="scientific">Durusdinium trenchii</name>
    <dbReference type="NCBI Taxonomy" id="1381693"/>
    <lineage>
        <taxon>Eukaryota</taxon>
        <taxon>Sar</taxon>
        <taxon>Alveolata</taxon>
        <taxon>Dinophyceae</taxon>
        <taxon>Suessiales</taxon>
        <taxon>Symbiodiniaceae</taxon>
        <taxon>Durusdinium</taxon>
    </lineage>
</organism>
<sequence>MRCTDTSCFTGEIDSACFRRSIRLEATRRALREQYGYRRQVLVWVCSFSEVVASAAVPAVHLVTTPYVTLGVLLLMFLLSSWRAGSVLDVVLQPAHLLRPKKYSRFGLGERQQSGCTFFALSIVIRLASAATLGLIFAHFSFNADFWWCSDFTEPSTWHKYQQTELQSDLDLCRRGRFASPWCETLQHFHRRCHDPVRWSSRLRSWAASSELGDLECNGSQTNATNADPLDLENFSAMQEHLQDLHGSYCETKTGKEISCDDESLETVVVWTDNAEMALSQICALWPSQVLIPYHCEIFFYDTDHCTGTTSTTNLLRFDRLMAESCEPHACAHATPQWLQEISTYAELLWFCECTSCRPWWRSNTCILDAVDSSMRRRAKMNTPGDSFEFQTMISDPLFVVQMMFVFLMVLGPLMYVLTLLIFCYVGSPWNMPANLELQRIISAKEIVIQKELLATGWTKR</sequence>